<comment type="subcellular location">
    <subcellularLocation>
        <location evidence="1">Mitochondrion</location>
    </subcellularLocation>
</comment>
<dbReference type="PANTHER" id="PTHR13126">
    <property type="entry name" value="CHAPERONE ATP11"/>
    <property type="match status" value="1"/>
</dbReference>
<evidence type="ECO:0000256" key="4">
    <source>
        <dbReference type="ARBA" id="ARBA00023128"/>
    </source>
</evidence>
<evidence type="ECO:0008006" key="8">
    <source>
        <dbReference type="Google" id="ProtNLM"/>
    </source>
</evidence>
<feature type="region of interest" description="Disordered" evidence="5">
    <location>
        <begin position="94"/>
        <end position="132"/>
    </location>
</feature>
<evidence type="ECO:0000256" key="3">
    <source>
        <dbReference type="ARBA" id="ARBA00022946"/>
    </source>
</evidence>
<protein>
    <recommendedName>
        <fullName evidence="8">ATP synthase mitochondrial F1 complex assembly factor 1</fullName>
    </recommendedName>
</protein>
<evidence type="ECO:0000313" key="7">
    <source>
        <dbReference type="EMBL" id="CEK70904.1"/>
    </source>
</evidence>
<dbReference type="EMBL" id="HACG01024036">
    <property type="protein sequence ID" value="CEK70901.1"/>
    <property type="molecule type" value="Transcribed_RNA"/>
</dbReference>
<dbReference type="AlphaFoldDB" id="A0A0B6ZSV3"/>
<evidence type="ECO:0000256" key="2">
    <source>
        <dbReference type="ARBA" id="ARBA00009116"/>
    </source>
</evidence>
<dbReference type="PANTHER" id="PTHR13126:SF0">
    <property type="entry name" value="ATP SYNTHASE MITOCHONDRIAL F1 COMPLEX ASSEMBLY FACTOR 1"/>
    <property type="match status" value="1"/>
</dbReference>
<accession>A0A0B6ZSV3</accession>
<feature type="compositionally biased region" description="Polar residues" evidence="5">
    <location>
        <begin position="98"/>
        <end position="111"/>
    </location>
</feature>
<name>A0A0B6ZSV3_9EUPU</name>
<reference evidence="6" key="1">
    <citation type="submission" date="2014-12" db="EMBL/GenBank/DDBJ databases">
        <title>Insight into the proteome of Arion vulgaris.</title>
        <authorList>
            <person name="Aradska J."/>
            <person name="Bulat T."/>
            <person name="Smidak R."/>
            <person name="Sarate P."/>
            <person name="Gangsoo J."/>
            <person name="Sialana F."/>
            <person name="Bilban M."/>
            <person name="Lubec G."/>
        </authorList>
    </citation>
    <scope>NUCLEOTIDE SEQUENCE</scope>
    <source>
        <tissue evidence="6">Skin</tissue>
    </source>
</reference>
<keyword evidence="4" id="KW-0496">Mitochondrion</keyword>
<dbReference type="GO" id="GO:0005739">
    <property type="term" value="C:mitochondrion"/>
    <property type="evidence" value="ECO:0007669"/>
    <property type="project" value="UniProtKB-SubCell"/>
</dbReference>
<evidence type="ECO:0000256" key="5">
    <source>
        <dbReference type="SAM" id="MobiDB-lite"/>
    </source>
</evidence>
<gene>
    <name evidence="6" type="primary">ORF76104</name>
    <name evidence="7" type="synonym">ORF76108</name>
</gene>
<sequence length="312" mass="36259">MPVICPKLSFMTRLCARCQLLNQHSFNRRSHERILSPAHTFSTTSTLSNEKSEGSSLEITDNHFFDKYRSKIQHMQSASPEEYEERIQKLSDRLIPKPSSQNKYASNQSSDAGVRLTQVIPPSDAARTGSGFTDSKSLDTMLKMELIQDKTSQEITQIWNQYHSGKDCVFTVLKTEEYQNLMVKAKECPVFVYPIRRDDGFEFILSQFDRNEVYFTPLGMFQLVRENAPPCLTVIHYTELMQDKGIVLMNGQFDQKVLNQQLALSLVQQMSIFYGRDSKYYDMVHRFNYQPVKFQYQELIDALKSLPQYDMK</sequence>
<evidence type="ECO:0000313" key="6">
    <source>
        <dbReference type="EMBL" id="CEK70901.1"/>
    </source>
</evidence>
<dbReference type="Pfam" id="PF06644">
    <property type="entry name" value="ATP11"/>
    <property type="match status" value="1"/>
</dbReference>
<keyword evidence="3" id="KW-0809">Transit peptide</keyword>
<dbReference type="InterPro" id="IPR010591">
    <property type="entry name" value="ATP11"/>
</dbReference>
<proteinExistence type="inferred from homology"/>
<dbReference type="EMBL" id="HACG01024039">
    <property type="protein sequence ID" value="CEK70904.1"/>
    <property type="molecule type" value="Transcribed_RNA"/>
</dbReference>
<dbReference type="GO" id="GO:0033615">
    <property type="term" value="P:mitochondrial proton-transporting ATP synthase complex assembly"/>
    <property type="evidence" value="ECO:0007669"/>
    <property type="project" value="TreeGrafter"/>
</dbReference>
<organism evidence="6">
    <name type="scientific">Arion vulgaris</name>
    <dbReference type="NCBI Taxonomy" id="1028688"/>
    <lineage>
        <taxon>Eukaryota</taxon>
        <taxon>Metazoa</taxon>
        <taxon>Spiralia</taxon>
        <taxon>Lophotrochozoa</taxon>
        <taxon>Mollusca</taxon>
        <taxon>Gastropoda</taxon>
        <taxon>Heterobranchia</taxon>
        <taxon>Euthyneura</taxon>
        <taxon>Panpulmonata</taxon>
        <taxon>Eupulmonata</taxon>
        <taxon>Stylommatophora</taxon>
        <taxon>Helicina</taxon>
        <taxon>Arionoidea</taxon>
        <taxon>Arionidae</taxon>
        <taxon>Arion</taxon>
    </lineage>
</organism>
<comment type="similarity">
    <text evidence="2">Belongs to the ATP11 family.</text>
</comment>
<evidence type="ECO:0000256" key="1">
    <source>
        <dbReference type="ARBA" id="ARBA00004173"/>
    </source>
</evidence>